<sequence>MIRLAPDRLAYPARASARLLAPDHGGGAMGTGRPHRIQIVEDDYFIGMQIEDALAAAGYEIVGIAPDRREAIALAGRTTPDLVLMDIRLARGSDGVETAIELRRRYGLRCVFVTAHADAGTRARADPAQPLGWVTKPFTPATLVGIVKAALAADDGGEDVT</sequence>
<keyword evidence="2" id="KW-0805">Transcription regulation</keyword>
<dbReference type="AlphaFoldDB" id="A0A3S4BHM3"/>
<proteinExistence type="predicted"/>
<reference evidence="7" key="1">
    <citation type="submission" date="2018-10" db="EMBL/GenBank/DDBJ databases">
        <authorList>
            <person name="Peiro R."/>
            <person name="Begona"/>
            <person name="Cbmso G."/>
            <person name="Lopez M."/>
            <person name="Gonzalez S."/>
            <person name="Sacristan E."/>
            <person name="Castillo E."/>
        </authorList>
    </citation>
    <scope>NUCLEOTIDE SEQUENCE [LARGE SCALE GENOMIC DNA]</scope>
</reference>
<organism evidence="6 7">
    <name type="scientific">Rhodoplanes serenus</name>
    <dbReference type="NCBI Taxonomy" id="200615"/>
    <lineage>
        <taxon>Bacteria</taxon>
        <taxon>Pseudomonadati</taxon>
        <taxon>Pseudomonadota</taxon>
        <taxon>Alphaproteobacteria</taxon>
        <taxon>Hyphomicrobiales</taxon>
        <taxon>Nitrobacteraceae</taxon>
        <taxon>Rhodoplanes</taxon>
    </lineage>
</organism>
<evidence type="ECO:0000256" key="1">
    <source>
        <dbReference type="ARBA" id="ARBA00022553"/>
    </source>
</evidence>
<evidence type="ECO:0000259" key="5">
    <source>
        <dbReference type="PROSITE" id="PS50110"/>
    </source>
</evidence>
<keyword evidence="3" id="KW-0804">Transcription</keyword>
<accession>A0A3S4BHM3</accession>
<dbReference type="SMART" id="SM00448">
    <property type="entry name" value="REC"/>
    <property type="match status" value="1"/>
</dbReference>
<dbReference type="Gene3D" id="3.40.50.2300">
    <property type="match status" value="1"/>
</dbReference>
<dbReference type="InterPro" id="IPR011006">
    <property type="entry name" value="CheY-like_superfamily"/>
</dbReference>
<evidence type="ECO:0000256" key="3">
    <source>
        <dbReference type="ARBA" id="ARBA00023163"/>
    </source>
</evidence>
<dbReference type="InterPro" id="IPR050595">
    <property type="entry name" value="Bact_response_regulator"/>
</dbReference>
<dbReference type="PANTHER" id="PTHR44591:SF3">
    <property type="entry name" value="RESPONSE REGULATORY DOMAIN-CONTAINING PROTEIN"/>
    <property type="match status" value="1"/>
</dbReference>
<evidence type="ECO:0000313" key="7">
    <source>
        <dbReference type="Proteomes" id="UP000289200"/>
    </source>
</evidence>
<protein>
    <submittedName>
        <fullName evidence="6">Transcriptional regulatory protein pdtaR</fullName>
    </submittedName>
</protein>
<dbReference type="Proteomes" id="UP000289200">
    <property type="component" value="Unassembled WGS sequence"/>
</dbReference>
<comment type="caution">
    <text evidence="6">The sequence shown here is derived from an EMBL/GenBank/DDBJ whole genome shotgun (WGS) entry which is preliminary data.</text>
</comment>
<dbReference type="PROSITE" id="PS50110">
    <property type="entry name" value="RESPONSE_REGULATORY"/>
    <property type="match status" value="1"/>
</dbReference>
<keyword evidence="1 4" id="KW-0597">Phosphoprotein</keyword>
<gene>
    <name evidence="6" type="primary">pdtaR_1</name>
    <name evidence="6" type="ORF">RHODGE_RHODGE_03370</name>
</gene>
<dbReference type="OrthoDB" id="7774278at2"/>
<evidence type="ECO:0000256" key="4">
    <source>
        <dbReference type="PROSITE-ProRule" id="PRU00169"/>
    </source>
</evidence>
<dbReference type="PANTHER" id="PTHR44591">
    <property type="entry name" value="STRESS RESPONSE REGULATOR PROTEIN 1"/>
    <property type="match status" value="1"/>
</dbReference>
<evidence type="ECO:0000256" key="2">
    <source>
        <dbReference type="ARBA" id="ARBA00023015"/>
    </source>
</evidence>
<keyword evidence="7" id="KW-1185">Reference proteome</keyword>
<feature type="modified residue" description="4-aspartylphosphate" evidence="4">
    <location>
        <position position="86"/>
    </location>
</feature>
<dbReference type="GO" id="GO:0000160">
    <property type="term" value="P:phosphorelay signal transduction system"/>
    <property type="evidence" value="ECO:0007669"/>
    <property type="project" value="InterPro"/>
</dbReference>
<dbReference type="RefSeq" id="WP_129610144.1">
    <property type="nucleotide sequence ID" value="NZ_UWOC01000162.1"/>
</dbReference>
<dbReference type="EMBL" id="UWOC01000162">
    <property type="protein sequence ID" value="VCU10184.1"/>
    <property type="molecule type" value="Genomic_DNA"/>
</dbReference>
<dbReference type="SUPFAM" id="SSF52172">
    <property type="entry name" value="CheY-like"/>
    <property type="match status" value="1"/>
</dbReference>
<dbReference type="Pfam" id="PF00072">
    <property type="entry name" value="Response_reg"/>
    <property type="match status" value="1"/>
</dbReference>
<evidence type="ECO:0000313" key="6">
    <source>
        <dbReference type="EMBL" id="VCU10184.1"/>
    </source>
</evidence>
<feature type="domain" description="Response regulatory" evidence="5">
    <location>
        <begin position="36"/>
        <end position="151"/>
    </location>
</feature>
<dbReference type="InterPro" id="IPR001789">
    <property type="entry name" value="Sig_transdc_resp-reg_receiver"/>
</dbReference>
<name>A0A3S4BHM3_9BRAD</name>